<reference evidence="2 3" key="1">
    <citation type="submission" date="2024-02" db="EMBL/GenBank/DDBJ databases">
        <authorList>
            <person name="Chen Y."/>
            <person name="Shah S."/>
            <person name="Dougan E. K."/>
            <person name="Thang M."/>
            <person name="Chan C."/>
        </authorList>
    </citation>
    <scope>NUCLEOTIDE SEQUENCE [LARGE SCALE GENOMIC DNA]</scope>
</reference>
<evidence type="ECO:0000313" key="3">
    <source>
        <dbReference type="Proteomes" id="UP001642464"/>
    </source>
</evidence>
<proteinExistence type="predicted"/>
<feature type="compositionally biased region" description="Gly residues" evidence="1">
    <location>
        <begin position="49"/>
        <end position="60"/>
    </location>
</feature>
<feature type="compositionally biased region" description="Acidic residues" evidence="1">
    <location>
        <begin position="30"/>
        <end position="40"/>
    </location>
</feature>
<sequence>MGTGASVGIHRKKVRRAHPKRSLTPVLPFTEDDTSDSDSDDSPRRDAGGDGGAHGGGGGLLRFSIAASPQRAWARPSEVALAVKSRLLGMQHAQHATKSEDTARGLPLRLPTLESLESVELEVDEFQNV</sequence>
<dbReference type="EMBL" id="CAXAMM010039163">
    <property type="protein sequence ID" value="CAK9084389.1"/>
    <property type="molecule type" value="Genomic_DNA"/>
</dbReference>
<gene>
    <name evidence="2" type="ORF">SCF082_LOCUS40030</name>
</gene>
<evidence type="ECO:0000313" key="2">
    <source>
        <dbReference type="EMBL" id="CAK9084389.1"/>
    </source>
</evidence>
<dbReference type="Proteomes" id="UP001642464">
    <property type="component" value="Unassembled WGS sequence"/>
</dbReference>
<accession>A0ABP0Q821</accession>
<feature type="region of interest" description="Disordered" evidence="1">
    <location>
        <begin position="1"/>
        <end position="61"/>
    </location>
</feature>
<name>A0ABP0Q821_9DINO</name>
<keyword evidence="3" id="KW-1185">Reference proteome</keyword>
<comment type="caution">
    <text evidence="2">The sequence shown here is derived from an EMBL/GenBank/DDBJ whole genome shotgun (WGS) entry which is preliminary data.</text>
</comment>
<protein>
    <submittedName>
        <fullName evidence="2">Uncharacterized protein</fullName>
    </submittedName>
</protein>
<organism evidence="2 3">
    <name type="scientific">Durusdinium trenchii</name>
    <dbReference type="NCBI Taxonomy" id="1381693"/>
    <lineage>
        <taxon>Eukaryota</taxon>
        <taxon>Sar</taxon>
        <taxon>Alveolata</taxon>
        <taxon>Dinophyceae</taxon>
        <taxon>Suessiales</taxon>
        <taxon>Symbiodiniaceae</taxon>
        <taxon>Durusdinium</taxon>
    </lineage>
</organism>
<evidence type="ECO:0000256" key="1">
    <source>
        <dbReference type="SAM" id="MobiDB-lite"/>
    </source>
</evidence>
<feature type="compositionally biased region" description="Basic residues" evidence="1">
    <location>
        <begin position="9"/>
        <end position="21"/>
    </location>
</feature>